<dbReference type="Gene3D" id="3.30.70.250">
    <property type="entry name" value="Malonyl-CoA ACP transacylase, ACP-binding"/>
    <property type="match status" value="1"/>
</dbReference>
<dbReference type="SMART" id="SM00827">
    <property type="entry name" value="PKS_AT"/>
    <property type="match status" value="1"/>
</dbReference>
<evidence type="ECO:0000313" key="7">
    <source>
        <dbReference type="Proteomes" id="UP001501265"/>
    </source>
</evidence>
<dbReference type="InterPro" id="IPR014043">
    <property type="entry name" value="Acyl_transferase_dom"/>
</dbReference>
<name>A0ABP9BSC7_9ACTN</name>
<evidence type="ECO:0000256" key="1">
    <source>
        <dbReference type="ARBA" id="ARBA00013258"/>
    </source>
</evidence>
<dbReference type="InterPro" id="IPR016035">
    <property type="entry name" value="Acyl_Trfase/lysoPLipase"/>
</dbReference>
<gene>
    <name evidence="6" type="ORF">GCM10023220_30080</name>
</gene>
<dbReference type="Pfam" id="PF00698">
    <property type="entry name" value="Acyl_transf_1"/>
    <property type="match status" value="1"/>
</dbReference>
<evidence type="ECO:0000256" key="2">
    <source>
        <dbReference type="ARBA" id="ARBA00022679"/>
    </source>
</evidence>
<protein>
    <recommendedName>
        <fullName evidence="1">[acyl-carrier-protein] S-malonyltransferase</fullName>
        <ecNumber evidence="1">2.3.1.39</ecNumber>
    </recommendedName>
</protein>
<dbReference type="PANTHER" id="PTHR42681">
    <property type="entry name" value="MALONYL-COA-ACYL CARRIER PROTEIN TRANSACYLASE, MITOCHONDRIAL"/>
    <property type="match status" value="1"/>
</dbReference>
<dbReference type="InterPro" id="IPR016036">
    <property type="entry name" value="Malonyl_transacylase_ACP-bd"/>
</dbReference>
<reference evidence="7" key="1">
    <citation type="journal article" date="2019" name="Int. J. Syst. Evol. Microbiol.">
        <title>The Global Catalogue of Microorganisms (GCM) 10K type strain sequencing project: providing services to taxonomists for standard genome sequencing and annotation.</title>
        <authorList>
            <consortium name="The Broad Institute Genomics Platform"/>
            <consortium name="The Broad Institute Genome Sequencing Center for Infectious Disease"/>
            <person name="Wu L."/>
            <person name="Ma J."/>
        </authorList>
    </citation>
    <scope>NUCLEOTIDE SEQUENCE [LARGE SCALE GENOMIC DNA]</scope>
    <source>
        <strain evidence="7">JCM 18081</strain>
    </source>
</reference>
<dbReference type="InterPro" id="IPR050858">
    <property type="entry name" value="Mal-CoA-ACP_Trans/PKS_FabD"/>
</dbReference>
<evidence type="ECO:0000256" key="4">
    <source>
        <dbReference type="ARBA" id="ARBA00048462"/>
    </source>
</evidence>
<keyword evidence="2" id="KW-0808">Transferase</keyword>
<evidence type="ECO:0000256" key="3">
    <source>
        <dbReference type="ARBA" id="ARBA00023315"/>
    </source>
</evidence>
<dbReference type="RefSeq" id="WP_345620085.1">
    <property type="nucleotide sequence ID" value="NZ_BAABIG010000025.1"/>
</dbReference>
<keyword evidence="7" id="KW-1185">Reference proteome</keyword>
<sequence length="336" mass="34240">MSPGEPAAGDGRPRTVLMCPGQGAYLPGALRHLREVPAVAEVLTAADAAAAGRGDAAAPVGALLTEEGAPGPEELLRADPLGFDLATYAAAVAAATLLLGLARHTGTRVDAVLGHSVGDLAALTAAGVLTVRQGVRLLRVRDRLLRTAGLPAAGMLATDLTADRAAELLRASGLSEVRIAAHNAPAQVVLAGPAAPLDRARRAVLDSGHRATPLTSRTAYHHPLLTDVHRAFRALLRGQPLRPPTLAVHTAAGRPARTPAQLRTAAAAHLTEPLAFPRALHALHRAGFTTYLDGGPRALLGALAKATLPGCAVAAPLRTAAGTDRVRARLAAVTAG</sequence>
<dbReference type="SUPFAM" id="SSF55048">
    <property type="entry name" value="Probable ACP-binding domain of malonyl-CoA ACP transacylase"/>
    <property type="match status" value="1"/>
</dbReference>
<dbReference type="PANTHER" id="PTHR42681:SF1">
    <property type="entry name" value="MALONYL-COA-ACYL CARRIER PROTEIN TRANSACYLASE, MITOCHONDRIAL"/>
    <property type="match status" value="1"/>
</dbReference>
<proteinExistence type="predicted"/>
<dbReference type="EC" id="2.3.1.39" evidence="1"/>
<comment type="catalytic activity">
    <reaction evidence="4">
        <text>holo-[ACP] + malonyl-CoA = malonyl-[ACP] + CoA</text>
        <dbReference type="Rhea" id="RHEA:41792"/>
        <dbReference type="Rhea" id="RHEA-COMP:9623"/>
        <dbReference type="Rhea" id="RHEA-COMP:9685"/>
        <dbReference type="ChEBI" id="CHEBI:57287"/>
        <dbReference type="ChEBI" id="CHEBI:57384"/>
        <dbReference type="ChEBI" id="CHEBI:64479"/>
        <dbReference type="ChEBI" id="CHEBI:78449"/>
        <dbReference type="EC" id="2.3.1.39"/>
    </reaction>
</comment>
<dbReference type="InterPro" id="IPR001227">
    <property type="entry name" value="Ac_transferase_dom_sf"/>
</dbReference>
<comment type="caution">
    <text evidence="6">The sequence shown here is derived from an EMBL/GenBank/DDBJ whole genome shotgun (WGS) entry which is preliminary data.</text>
</comment>
<evidence type="ECO:0000259" key="5">
    <source>
        <dbReference type="SMART" id="SM00827"/>
    </source>
</evidence>
<dbReference type="EMBL" id="BAABIG010000025">
    <property type="protein sequence ID" value="GAA4799826.1"/>
    <property type="molecule type" value="Genomic_DNA"/>
</dbReference>
<dbReference type="SUPFAM" id="SSF52151">
    <property type="entry name" value="FabD/lysophospholipase-like"/>
    <property type="match status" value="1"/>
</dbReference>
<keyword evidence="3 6" id="KW-0012">Acyltransferase</keyword>
<evidence type="ECO:0000313" key="6">
    <source>
        <dbReference type="EMBL" id="GAA4799826.1"/>
    </source>
</evidence>
<dbReference type="Proteomes" id="UP001501265">
    <property type="component" value="Unassembled WGS sequence"/>
</dbReference>
<organism evidence="6 7">
    <name type="scientific">Streptomyces ziwulingensis</name>
    <dbReference type="NCBI Taxonomy" id="1045501"/>
    <lineage>
        <taxon>Bacteria</taxon>
        <taxon>Bacillati</taxon>
        <taxon>Actinomycetota</taxon>
        <taxon>Actinomycetes</taxon>
        <taxon>Kitasatosporales</taxon>
        <taxon>Streptomycetaceae</taxon>
        <taxon>Streptomyces</taxon>
    </lineage>
</organism>
<accession>A0ABP9BSC7</accession>
<feature type="domain" description="Malonyl-CoA:ACP transacylase (MAT)" evidence="5">
    <location>
        <begin position="18"/>
        <end position="321"/>
    </location>
</feature>
<dbReference type="GO" id="GO:0016746">
    <property type="term" value="F:acyltransferase activity"/>
    <property type="evidence" value="ECO:0007669"/>
    <property type="project" value="UniProtKB-KW"/>
</dbReference>
<dbReference type="Gene3D" id="3.40.366.10">
    <property type="entry name" value="Malonyl-Coenzyme A Acyl Carrier Protein, domain 2"/>
    <property type="match status" value="1"/>
</dbReference>